<evidence type="ECO:0000256" key="1">
    <source>
        <dbReference type="SAM" id="MobiDB-lite"/>
    </source>
</evidence>
<name>A0AAN9ZGX3_9ORTH</name>
<dbReference type="AlphaFoldDB" id="A0AAN9ZGX3"/>
<evidence type="ECO:0000313" key="3">
    <source>
        <dbReference type="Proteomes" id="UP001378592"/>
    </source>
</evidence>
<keyword evidence="3" id="KW-1185">Reference proteome</keyword>
<dbReference type="EMBL" id="JAZDUA010000001">
    <property type="protein sequence ID" value="KAK7874546.1"/>
    <property type="molecule type" value="Genomic_DNA"/>
</dbReference>
<protein>
    <submittedName>
        <fullName evidence="2">Uncharacterized protein</fullName>
    </submittedName>
</protein>
<organism evidence="2 3">
    <name type="scientific">Gryllus longicercus</name>
    <dbReference type="NCBI Taxonomy" id="2509291"/>
    <lineage>
        <taxon>Eukaryota</taxon>
        <taxon>Metazoa</taxon>
        <taxon>Ecdysozoa</taxon>
        <taxon>Arthropoda</taxon>
        <taxon>Hexapoda</taxon>
        <taxon>Insecta</taxon>
        <taxon>Pterygota</taxon>
        <taxon>Neoptera</taxon>
        <taxon>Polyneoptera</taxon>
        <taxon>Orthoptera</taxon>
        <taxon>Ensifera</taxon>
        <taxon>Gryllidea</taxon>
        <taxon>Grylloidea</taxon>
        <taxon>Gryllidae</taxon>
        <taxon>Gryllinae</taxon>
        <taxon>Gryllus</taxon>
    </lineage>
</organism>
<accession>A0AAN9ZGX3</accession>
<evidence type="ECO:0000313" key="2">
    <source>
        <dbReference type="EMBL" id="KAK7874546.1"/>
    </source>
</evidence>
<sequence length="192" mass="19661">MQSPKDSALAAAAQVPAQSGAADEARAASQPRSPAREALPLSSPSSVASSLSFKPSSSLEDAIFSEETAAAGGCVFLRRVRSLPAVQGLLGAYAGAKAYQVVGWALSVGEKSALLATAVCRPVAFLCRAPVSCADWCLCKGLDVVETVFPCISMPPSQVCYGAQELVIKCVCCPARTAARCLANICPGSQGH</sequence>
<dbReference type="Proteomes" id="UP001378592">
    <property type="component" value="Unassembled WGS sequence"/>
</dbReference>
<feature type="compositionally biased region" description="Low complexity" evidence="1">
    <location>
        <begin position="8"/>
        <end position="48"/>
    </location>
</feature>
<reference evidence="2 3" key="1">
    <citation type="submission" date="2024-03" db="EMBL/GenBank/DDBJ databases">
        <title>The genome assembly and annotation of the cricket Gryllus longicercus Weissman &amp; Gray.</title>
        <authorList>
            <person name="Szrajer S."/>
            <person name="Gray D."/>
            <person name="Ylla G."/>
        </authorList>
    </citation>
    <scope>NUCLEOTIDE SEQUENCE [LARGE SCALE GENOMIC DNA]</scope>
    <source>
        <strain evidence="2">DAG 2021-001</strain>
        <tissue evidence="2">Whole body minus gut</tissue>
    </source>
</reference>
<comment type="caution">
    <text evidence="2">The sequence shown here is derived from an EMBL/GenBank/DDBJ whole genome shotgun (WGS) entry which is preliminary data.</text>
</comment>
<feature type="region of interest" description="Disordered" evidence="1">
    <location>
        <begin position="1"/>
        <end position="48"/>
    </location>
</feature>
<gene>
    <name evidence="2" type="ORF">R5R35_013121</name>
</gene>
<proteinExistence type="predicted"/>